<protein>
    <submittedName>
        <fullName evidence="1">Uncharacterized protein</fullName>
    </submittedName>
</protein>
<sequence>MLSYCCGNEVPAEPAGMPELLLWLLLEDMPLDHTD</sequence>
<evidence type="ECO:0000313" key="2">
    <source>
        <dbReference type="Proteomes" id="UP000293823"/>
    </source>
</evidence>
<name>A0A4Q4SPX3_9PLEO</name>
<comment type="caution">
    <text evidence="1">The sequence shown here is derived from an EMBL/GenBank/DDBJ whole genome shotgun (WGS) entry which is preliminary data.</text>
</comment>
<dbReference type="Proteomes" id="UP000293823">
    <property type="component" value="Unassembled WGS sequence"/>
</dbReference>
<evidence type="ECO:0000313" key="1">
    <source>
        <dbReference type="EMBL" id="RYO72366.1"/>
    </source>
</evidence>
<dbReference type="AlphaFoldDB" id="A0A4Q4SPX3"/>
<dbReference type="EMBL" id="PEJP01000004">
    <property type="protein sequence ID" value="RYO72366.1"/>
    <property type="molecule type" value="Genomic_DNA"/>
</dbReference>
<reference evidence="2" key="1">
    <citation type="journal article" date="2019" name="bioRxiv">
        <title>Genomics, evolutionary history and diagnostics of the Alternaria alternata species group including apple and Asian pear pathotypes.</title>
        <authorList>
            <person name="Armitage A.D."/>
            <person name="Cockerton H.M."/>
            <person name="Sreenivasaprasad S."/>
            <person name="Woodhall J.W."/>
            <person name="Lane C.R."/>
            <person name="Harrison R.J."/>
            <person name="Clarkson J.P."/>
        </authorList>
    </citation>
    <scope>NUCLEOTIDE SEQUENCE [LARGE SCALE GENOMIC DNA]</scope>
    <source>
        <strain evidence="2">RGR 97.0016</strain>
    </source>
</reference>
<accession>A0A4Q4SPX3</accession>
<keyword evidence="2" id="KW-1185">Reference proteome</keyword>
<gene>
    <name evidence="1" type="ORF">AA0113_g1212</name>
</gene>
<proteinExistence type="predicted"/>
<organism evidence="1 2">
    <name type="scientific">Alternaria arborescens</name>
    <dbReference type="NCBI Taxonomy" id="156630"/>
    <lineage>
        <taxon>Eukaryota</taxon>
        <taxon>Fungi</taxon>
        <taxon>Dikarya</taxon>
        <taxon>Ascomycota</taxon>
        <taxon>Pezizomycotina</taxon>
        <taxon>Dothideomycetes</taxon>
        <taxon>Pleosporomycetidae</taxon>
        <taxon>Pleosporales</taxon>
        <taxon>Pleosporineae</taxon>
        <taxon>Pleosporaceae</taxon>
        <taxon>Alternaria</taxon>
        <taxon>Alternaria sect. Alternaria</taxon>
    </lineage>
</organism>